<dbReference type="NCBIfam" id="TIGR00251">
    <property type="entry name" value="DUF167 family protein"/>
    <property type="match status" value="1"/>
</dbReference>
<dbReference type="Proteomes" id="UP000220251">
    <property type="component" value="Unassembled WGS sequence"/>
</dbReference>
<evidence type="ECO:0000313" key="4">
    <source>
        <dbReference type="Proteomes" id="UP000220251"/>
    </source>
</evidence>
<dbReference type="SUPFAM" id="SSF69786">
    <property type="entry name" value="YggU-like"/>
    <property type="match status" value="1"/>
</dbReference>
<dbReference type="Gene3D" id="3.30.1200.10">
    <property type="entry name" value="YggU-like"/>
    <property type="match status" value="1"/>
</dbReference>
<dbReference type="InterPro" id="IPR003746">
    <property type="entry name" value="DUF167"/>
</dbReference>
<dbReference type="InterPro" id="IPR036591">
    <property type="entry name" value="YggU-like_sf"/>
</dbReference>
<dbReference type="EMBL" id="CWGJ01000028">
    <property type="protein sequence ID" value="CRX39362.1"/>
    <property type="molecule type" value="Genomic_DNA"/>
</dbReference>
<evidence type="ECO:0000256" key="2">
    <source>
        <dbReference type="HAMAP-Rule" id="MF_00634"/>
    </source>
</evidence>
<accession>A0A0H5DRV8</accession>
<gene>
    <name evidence="3" type="ORF">ELAC_2041</name>
</gene>
<proteinExistence type="inferred from homology"/>
<evidence type="ECO:0000313" key="3">
    <source>
        <dbReference type="EMBL" id="CRX39362.1"/>
    </source>
</evidence>
<evidence type="ECO:0000256" key="1">
    <source>
        <dbReference type="ARBA" id="ARBA00010364"/>
    </source>
</evidence>
<comment type="similarity">
    <text evidence="1 2">Belongs to the UPF0235 family.</text>
</comment>
<sequence length="102" mass="11128">MTIPPSITLTPKGYVFFVKVIPKAKKAGLDGWEEGRLKVKLHSPPERGAANKELIEMLAKTLGIKRGQIEILSGETSRIKRVAVDAAVNPQQLLNLQLKAGD</sequence>
<dbReference type="GO" id="GO:0005737">
    <property type="term" value="C:cytoplasm"/>
    <property type="evidence" value="ECO:0007669"/>
    <property type="project" value="TreeGrafter"/>
</dbReference>
<dbReference type="AlphaFoldDB" id="A0A0H5DRV8"/>
<dbReference type="RefSeq" id="WP_098039232.1">
    <property type="nucleotide sequence ID" value="NZ_CWGJ01000028.1"/>
</dbReference>
<dbReference type="SMART" id="SM01152">
    <property type="entry name" value="DUF167"/>
    <property type="match status" value="1"/>
</dbReference>
<protein>
    <recommendedName>
        <fullName evidence="2">UPF0235 protein ELAC_2041</fullName>
    </recommendedName>
</protein>
<keyword evidence="4" id="KW-1185">Reference proteome</keyword>
<reference evidence="4" key="1">
    <citation type="submission" date="2015-06" db="EMBL/GenBank/DDBJ databases">
        <authorList>
            <person name="Bertelli C."/>
        </authorList>
    </citation>
    <scope>NUCLEOTIDE SEQUENCE [LARGE SCALE GENOMIC DNA]</scope>
    <source>
        <strain evidence="4">CRIB-30</strain>
    </source>
</reference>
<name>A0A0H5DRV8_9BACT</name>
<dbReference type="Pfam" id="PF02594">
    <property type="entry name" value="DUF167"/>
    <property type="match status" value="1"/>
</dbReference>
<dbReference type="HAMAP" id="MF_00634">
    <property type="entry name" value="UPF0235"/>
    <property type="match status" value="1"/>
</dbReference>
<dbReference type="PANTHER" id="PTHR13420">
    <property type="entry name" value="UPF0235 PROTEIN C15ORF40"/>
    <property type="match status" value="1"/>
</dbReference>
<organism evidence="3 4">
    <name type="scientific">Estrella lausannensis</name>
    <dbReference type="NCBI Taxonomy" id="483423"/>
    <lineage>
        <taxon>Bacteria</taxon>
        <taxon>Pseudomonadati</taxon>
        <taxon>Chlamydiota</taxon>
        <taxon>Chlamydiia</taxon>
        <taxon>Parachlamydiales</taxon>
        <taxon>Candidatus Criblamydiaceae</taxon>
        <taxon>Estrella</taxon>
    </lineage>
</organism>
<dbReference type="OrthoDB" id="9800587at2"/>
<dbReference type="PANTHER" id="PTHR13420:SF7">
    <property type="entry name" value="UPF0235 PROTEIN C15ORF40"/>
    <property type="match status" value="1"/>
</dbReference>